<dbReference type="EMBL" id="AP005556">
    <property type="protein sequence ID" value="BAD25954.1"/>
    <property type="molecule type" value="Genomic_DNA"/>
</dbReference>
<evidence type="ECO:0000313" key="4">
    <source>
        <dbReference type="Proteomes" id="UP000000763"/>
    </source>
</evidence>
<feature type="compositionally biased region" description="Acidic residues" evidence="1">
    <location>
        <begin position="48"/>
        <end position="61"/>
    </location>
</feature>
<reference evidence="3" key="2">
    <citation type="submission" date="2002-07" db="EMBL/GenBank/DDBJ databases">
        <title>Oryza sativa nipponbare(GA3) genomic DNA, chromosome 9, BAC clone:OJ1118_F11.</title>
        <authorList>
            <person name="Sasaki T."/>
            <person name="Matsumoto T."/>
            <person name="Hattori M."/>
            <person name="Sakaki Y."/>
            <person name="Katayose Y."/>
        </authorList>
    </citation>
    <scope>NUCLEOTIDE SEQUENCE</scope>
</reference>
<dbReference type="EMBL" id="AP005312">
    <property type="protein sequence ID" value="BAD25851.1"/>
    <property type="molecule type" value="Genomic_DNA"/>
</dbReference>
<dbReference type="Proteomes" id="UP000000763">
    <property type="component" value="Chromosome 9"/>
</dbReference>
<reference evidence="2" key="1">
    <citation type="submission" date="2002-05" db="EMBL/GenBank/DDBJ databases">
        <title>Oryza sativa nipponbare(GA3) genomic DNA, chromosome 9, PAC clone:P0505H05.</title>
        <authorList>
            <person name="Sasaki T."/>
            <person name="Matsumoto T."/>
            <person name="Katayose Y."/>
        </authorList>
    </citation>
    <scope>NUCLEOTIDE SEQUENCE</scope>
</reference>
<evidence type="ECO:0000313" key="2">
    <source>
        <dbReference type="EMBL" id="BAD25851.1"/>
    </source>
</evidence>
<sequence length="61" mass="6873">MEGGLPVVTKHPHRRREEGRLLSRRGPPELAGRRAWRELASARLGGSELEDEEEDEVKGRG</sequence>
<name>Q6H5P5_ORYSJ</name>
<reference evidence="4" key="4">
    <citation type="journal article" date="2008" name="Nucleic Acids Res.">
        <title>The rice annotation project database (RAP-DB): 2008 update.</title>
        <authorList>
            <consortium name="The rice annotation project (RAP)"/>
        </authorList>
    </citation>
    <scope>GENOME REANNOTATION</scope>
    <source>
        <strain evidence="4">cv. Nipponbare</strain>
    </source>
</reference>
<feature type="region of interest" description="Disordered" evidence="1">
    <location>
        <begin position="1"/>
        <end position="61"/>
    </location>
</feature>
<gene>
    <name evidence="3" type="ORF">OJ1118_F11.2</name>
    <name evidence="2" type="ORF">P0505H05.45</name>
</gene>
<evidence type="ECO:0000313" key="3">
    <source>
        <dbReference type="EMBL" id="BAD25954.1"/>
    </source>
</evidence>
<reference evidence="4" key="3">
    <citation type="journal article" date="2005" name="Nature">
        <title>The map-based sequence of the rice genome.</title>
        <authorList>
            <consortium name="International rice genome sequencing project (IRGSP)"/>
            <person name="Matsumoto T."/>
            <person name="Wu J."/>
            <person name="Kanamori H."/>
            <person name="Katayose Y."/>
            <person name="Fujisawa M."/>
            <person name="Namiki N."/>
            <person name="Mizuno H."/>
            <person name="Yamamoto K."/>
            <person name="Antonio B.A."/>
            <person name="Baba T."/>
            <person name="Sakata K."/>
            <person name="Nagamura Y."/>
            <person name="Aoki H."/>
            <person name="Arikawa K."/>
            <person name="Arita K."/>
            <person name="Bito T."/>
            <person name="Chiden Y."/>
            <person name="Fujitsuka N."/>
            <person name="Fukunaka R."/>
            <person name="Hamada M."/>
            <person name="Harada C."/>
            <person name="Hayashi A."/>
            <person name="Hijishita S."/>
            <person name="Honda M."/>
            <person name="Hosokawa S."/>
            <person name="Ichikawa Y."/>
            <person name="Idonuma A."/>
            <person name="Iijima M."/>
            <person name="Ikeda M."/>
            <person name="Ikeno M."/>
            <person name="Ito K."/>
            <person name="Ito S."/>
            <person name="Ito T."/>
            <person name="Ito Y."/>
            <person name="Ito Y."/>
            <person name="Iwabuchi A."/>
            <person name="Kamiya K."/>
            <person name="Karasawa W."/>
            <person name="Kurita K."/>
            <person name="Katagiri S."/>
            <person name="Kikuta A."/>
            <person name="Kobayashi H."/>
            <person name="Kobayashi N."/>
            <person name="Machita K."/>
            <person name="Maehara T."/>
            <person name="Masukawa M."/>
            <person name="Mizubayashi T."/>
            <person name="Mukai Y."/>
            <person name="Nagasaki H."/>
            <person name="Nagata Y."/>
            <person name="Naito S."/>
            <person name="Nakashima M."/>
            <person name="Nakama Y."/>
            <person name="Nakamichi Y."/>
            <person name="Nakamura M."/>
            <person name="Meguro A."/>
            <person name="Negishi M."/>
            <person name="Ohta I."/>
            <person name="Ohta T."/>
            <person name="Okamoto M."/>
            <person name="Ono N."/>
            <person name="Saji S."/>
            <person name="Sakaguchi M."/>
            <person name="Sakai K."/>
            <person name="Shibata M."/>
            <person name="Shimokawa T."/>
            <person name="Song J."/>
            <person name="Takazaki Y."/>
            <person name="Terasawa K."/>
            <person name="Tsugane M."/>
            <person name="Tsuji K."/>
            <person name="Ueda S."/>
            <person name="Waki K."/>
            <person name="Yamagata H."/>
            <person name="Yamamoto M."/>
            <person name="Yamamoto S."/>
            <person name="Yamane H."/>
            <person name="Yoshiki S."/>
            <person name="Yoshihara R."/>
            <person name="Yukawa K."/>
            <person name="Zhong H."/>
            <person name="Yano M."/>
            <person name="Yuan Q."/>
            <person name="Ouyang S."/>
            <person name="Liu J."/>
            <person name="Jones K.M."/>
            <person name="Gansberger K."/>
            <person name="Moffat K."/>
            <person name="Hill J."/>
            <person name="Bera J."/>
            <person name="Fadrosh D."/>
            <person name="Jin S."/>
            <person name="Johri S."/>
            <person name="Kim M."/>
            <person name="Overton L."/>
            <person name="Reardon M."/>
            <person name="Tsitrin T."/>
            <person name="Vuong H."/>
            <person name="Weaver B."/>
            <person name="Ciecko A."/>
            <person name="Tallon L."/>
            <person name="Jackson J."/>
            <person name="Pai G."/>
            <person name="Aken S.V."/>
            <person name="Utterback T."/>
            <person name="Reidmuller S."/>
            <person name="Feldblyum T."/>
            <person name="Hsiao J."/>
            <person name="Zismann V."/>
            <person name="Iobst S."/>
            <person name="de Vazeille A.R."/>
            <person name="Buell C.R."/>
            <person name="Ying K."/>
            <person name="Li Y."/>
            <person name="Lu T."/>
            <person name="Huang Y."/>
            <person name="Zhao Q."/>
            <person name="Feng Q."/>
            <person name="Zhang L."/>
            <person name="Zhu J."/>
            <person name="Weng Q."/>
            <person name="Mu J."/>
            <person name="Lu Y."/>
            <person name="Fan D."/>
            <person name="Liu Y."/>
            <person name="Guan J."/>
            <person name="Zhang Y."/>
            <person name="Yu S."/>
            <person name="Liu X."/>
            <person name="Zhang Y."/>
            <person name="Hong G."/>
            <person name="Han B."/>
            <person name="Choisne N."/>
            <person name="Demange N."/>
            <person name="Orjeda G."/>
            <person name="Samain S."/>
            <person name="Cattolico L."/>
            <person name="Pelletier E."/>
            <person name="Couloux A."/>
            <person name="Segurens B."/>
            <person name="Wincker P."/>
            <person name="D'Hont A."/>
            <person name="Scarpelli C."/>
            <person name="Weissenbach J."/>
            <person name="Salanoubat M."/>
            <person name="Quetier F."/>
            <person name="Yu Y."/>
            <person name="Kim H.R."/>
            <person name="Rambo T."/>
            <person name="Currie J."/>
            <person name="Collura K."/>
            <person name="Luo M."/>
            <person name="Yang T."/>
            <person name="Ammiraju J.S.S."/>
            <person name="Engler F."/>
            <person name="Soderlund C."/>
            <person name="Wing R.A."/>
            <person name="Palmer L.E."/>
            <person name="de la Bastide M."/>
            <person name="Spiegel L."/>
            <person name="Nascimento L."/>
            <person name="Zutavern T."/>
            <person name="O'Shaughnessy A."/>
            <person name="Dike S."/>
            <person name="Dedhia N."/>
            <person name="Preston R."/>
            <person name="Balija V."/>
            <person name="McCombie W.R."/>
            <person name="Chow T."/>
            <person name="Chen H."/>
            <person name="Chung M."/>
            <person name="Chen C."/>
            <person name="Shaw J."/>
            <person name="Wu H."/>
            <person name="Hsiao K."/>
            <person name="Chao Y."/>
            <person name="Chu M."/>
            <person name="Cheng C."/>
            <person name="Hour A."/>
            <person name="Lee P."/>
            <person name="Lin S."/>
            <person name="Lin Y."/>
            <person name="Liou J."/>
            <person name="Liu S."/>
            <person name="Hsing Y."/>
            <person name="Raghuvanshi S."/>
            <person name="Mohanty A."/>
            <person name="Bharti A.K."/>
            <person name="Gaur A."/>
            <person name="Gupta V."/>
            <person name="Kumar D."/>
            <person name="Ravi V."/>
            <person name="Vij S."/>
            <person name="Kapur A."/>
            <person name="Khurana P."/>
            <person name="Khurana P."/>
            <person name="Khurana J.P."/>
            <person name="Tyagi A.K."/>
            <person name="Gaikwad K."/>
            <person name="Singh A."/>
            <person name="Dalal V."/>
            <person name="Srivastava S."/>
            <person name="Dixit A."/>
            <person name="Pal A.K."/>
            <person name="Ghazi I.A."/>
            <person name="Yadav M."/>
            <person name="Pandit A."/>
            <person name="Bhargava A."/>
            <person name="Sureshbabu K."/>
            <person name="Batra K."/>
            <person name="Sharma T.R."/>
            <person name="Mohapatra T."/>
            <person name="Singh N.K."/>
            <person name="Messing J."/>
            <person name="Nelson A.B."/>
            <person name="Fuks G."/>
            <person name="Kavchok S."/>
            <person name="Keizer G."/>
            <person name="Linton E."/>
            <person name="Llaca V."/>
            <person name="Song R."/>
            <person name="Tanyolac B."/>
            <person name="Young S."/>
            <person name="Ho-Il K."/>
            <person name="Hahn J.H."/>
            <person name="Sangsakoo G."/>
            <person name="Vanavichit A."/>
            <person name="de Mattos Luiz.A.T."/>
            <person name="Zimmer P.D."/>
            <person name="Malone G."/>
            <person name="Dellagostin O."/>
            <person name="de Oliveira A.C."/>
            <person name="Bevan M."/>
            <person name="Bancroft I."/>
            <person name="Minx P."/>
            <person name="Cordum H."/>
            <person name="Wilson R."/>
            <person name="Cheng Z."/>
            <person name="Jin W."/>
            <person name="Jiang J."/>
            <person name="Leong S.A."/>
            <person name="Iwama H."/>
            <person name="Gojobori T."/>
            <person name="Itoh T."/>
            <person name="Niimura Y."/>
            <person name="Fujii Y."/>
            <person name="Habara T."/>
            <person name="Sakai H."/>
            <person name="Sato Y."/>
            <person name="Wilson G."/>
            <person name="Kumar K."/>
            <person name="McCouch S."/>
            <person name="Juretic N."/>
            <person name="Hoen D."/>
            <person name="Wright S."/>
            <person name="Bruskiewich R."/>
            <person name="Bureau T."/>
            <person name="Miyao A."/>
            <person name="Hirochika H."/>
            <person name="Nishikawa T."/>
            <person name="Kadowaki K."/>
            <person name="Sugiura M."/>
            <person name="Burr B."/>
            <person name="Sasaki T."/>
        </authorList>
    </citation>
    <scope>NUCLEOTIDE SEQUENCE [LARGE SCALE GENOMIC DNA]</scope>
    <source>
        <strain evidence="4">cv. Nipponbare</strain>
    </source>
</reference>
<accession>Q6H5P5</accession>
<proteinExistence type="predicted"/>
<evidence type="ECO:0000256" key="1">
    <source>
        <dbReference type="SAM" id="MobiDB-lite"/>
    </source>
</evidence>
<organism evidence="3 4">
    <name type="scientific">Oryza sativa subsp. japonica</name>
    <name type="common">Rice</name>
    <dbReference type="NCBI Taxonomy" id="39947"/>
    <lineage>
        <taxon>Eukaryota</taxon>
        <taxon>Viridiplantae</taxon>
        <taxon>Streptophyta</taxon>
        <taxon>Embryophyta</taxon>
        <taxon>Tracheophyta</taxon>
        <taxon>Spermatophyta</taxon>
        <taxon>Magnoliopsida</taxon>
        <taxon>Liliopsida</taxon>
        <taxon>Poales</taxon>
        <taxon>Poaceae</taxon>
        <taxon>BOP clade</taxon>
        <taxon>Oryzoideae</taxon>
        <taxon>Oryzeae</taxon>
        <taxon>Oryzinae</taxon>
        <taxon>Oryza</taxon>
        <taxon>Oryza sativa</taxon>
    </lineage>
</organism>
<protein>
    <submittedName>
        <fullName evidence="3">Uncharacterized protein</fullName>
    </submittedName>
</protein>
<dbReference type="AlphaFoldDB" id="Q6H5P5"/>